<dbReference type="SUPFAM" id="SSF50104">
    <property type="entry name" value="Translation proteins SH3-like domain"/>
    <property type="match status" value="1"/>
</dbReference>
<dbReference type="Pfam" id="PF02357">
    <property type="entry name" value="NusG"/>
    <property type="match status" value="1"/>
</dbReference>
<dbReference type="EMBL" id="JAUSSU010000011">
    <property type="protein sequence ID" value="MDQ0115581.1"/>
    <property type="molecule type" value="Genomic_DNA"/>
</dbReference>
<dbReference type="Gene3D" id="2.30.30.30">
    <property type="match status" value="1"/>
</dbReference>
<dbReference type="InterPro" id="IPR006645">
    <property type="entry name" value="NGN-like_dom"/>
</dbReference>
<evidence type="ECO:0000313" key="7">
    <source>
        <dbReference type="Proteomes" id="UP001229346"/>
    </source>
</evidence>
<dbReference type="PRINTS" id="PR00338">
    <property type="entry name" value="NUSGTNSCPFCT"/>
</dbReference>
<dbReference type="Proteomes" id="UP001229346">
    <property type="component" value="Unassembled WGS sequence"/>
</dbReference>
<dbReference type="PANTHER" id="PTHR30265">
    <property type="entry name" value="RHO-INTERACTING TRANSCRIPTION TERMINATION FACTOR NUSG"/>
    <property type="match status" value="1"/>
</dbReference>
<keyword evidence="4" id="KW-0806">Transcription termination</keyword>
<feature type="domain" description="NusG-like N-terminal" evidence="5">
    <location>
        <begin position="1"/>
        <end position="99"/>
    </location>
</feature>
<dbReference type="Gene3D" id="3.30.70.940">
    <property type="entry name" value="NusG, N-terminal domain"/>
    <property type="match status" value="1"/>
</dbReference>
<reference evidence="6 7" key="1">
    <citation type="submission" date="2023-07" db="EMBL/GenBank/DDBJ databases">
        <title>Sorghum-associated microbial communities from plants grown in Nebraska, USA.</title>
        <authorList>
            <person name="Schachtman D."/>
        </authorList>
    </citation>
    <scope>NUCLEOTIDE SEQUENCE [LARGE SCALE GENOMIC DNA]</scope>
    <source>
        <strain evidence="6 7">CC482</strain>
    </source>
</reference>
<keyword evidence="7" id="KW-1185">Reference proteome</keyword>
<accession>A0ABT9U7F8</accession>
<comment type="function">
    <text evidence="4">Participates in transcription elongation, termination and antitermination.</text>
</comment>
<dbReference type="SMART" id="SM00738">
    <property type="entry name" value="NGN"/>
    <property type="match status" value="1"/>
</dbReference>
<keyword evidence="1 4" id="KW-0889">Transcription antitermination</keyword>
<evidence type="ECO:0000256" key="4">
    <source>
        <dbReference type="RuleBase" id="RU000538"/>
    </source>
</evidence>
<dbReference type="SUPFAM" id="SSF82679">
    <property type="entry name" value="N-utilization substance G protein NusG, N-terminal domain"/>
    <property type="match status" value="1"/>
</dbReference>
<evidence type="ECO:0000313" key="6">
    <source>
        <dbReference type="EMBL" id="MDQ0115581.1"/>
    </source>
</evidence>
<keyword evidence="2 4" id="KW-0805">Transcription regulation</keyword>
<evidence type="ECO:0000256" key="2">
    <source>
        <dbReference type="ARBA" id="ARBA00023015"/>
    </source>
</evidence>
<evidence type="ECO:0000256" key="3">
    <source>
        <dbReference type="ARBA" id="ARBA00023163"/>
    </source>
</evidence>
<protein>
    <recommendedName>
        <fullName evidence="4">Transcription termination/antitermination protein NusG</fullName>
    </recommendedName>
</protein>
<dbReference type="NCBIfam" id="NF033641">
    <property type="entry name" value="antiterm_LoaP"/>
    <property type="match status" value="1"/>
</dbReference>
<evidence type="ECO:0000256" key="1">
    <source>
        <dbReference type="ARBA" id="ARBA00022814"/>
    </source>
</evidence>
<dbReference type="RefSeq" id="WP_307207335.1">
    <property type="nucleotide sequence ID" value="NZ_JAUSSU010000011.1"/>
</dbReference>
<sequence length="199" mass="23106">MSWYALSVKSGEEHVAKRWIEKHIGEESMYCMIPKRLVPERKHGIMVNVERALFPGYVFIETKMSFSTYYKLKENPYLLKFLNYLNNRDKHCHHLMNVSSRGEAAYAEEDYFKRIPADEISTVLLLLNDQDMIDYSKICIQDMGVIVQSGPLKGLERHIKKIDKHKRRAKVLLSLMGTEKLIDFGIEIISESRSGALHA</sequence>
<dbReference type="InterPro" id="IPR043425">
    <property type="entry name" value="NusG-like"/>
</dbReference>
<comment type="similarity">
    <text evidence="4">Belongs to the NusG family.</text>
</comment>
<dbReference type="CDD" id="cd08000">
    <property type="entry name" value="NGN"/>
    <property type="match status" value="1"/>
</dbReference>
<evidence type="ECO:0000259" key="5">
    <source>
        <dbReference type="SMART" id="SM00738"/>
    </source>
</evidence>
<gene>
    <name evidence="6" type="ORF">J2T15_005048</name>
</gene>
<keyword evidence="3 4" id="KW-0804">Transcription</keyword>
<organism evidence="6 7">
    <name type="scientific">Paenibacillus harenae</name>
    <dbReference type="NCBI Taxonomy" id="306543"/>
    <lineage>
        <taxon>Bacteria</taxon>
        <taxon>Bacillati</taxon>
        <taxon>Bacillota</taxon>
        <taxon>Bacilli</taxon>
        <taxon>Bacillales</taxon>
        <taxon>Paenibacillaceae</taxon>
        <taxon>Paenibacillus</taxon>
    </lineage>
</organism>
<comment type="caution">
    <text evidence="6">The sequence shown here is derived from an EMBL/GenBank/DDBJ whole genome shotgun (WGS) entry which is preliminary data.</text>
</comment>
<dbReference type="InterPro" id="IPR014722">
    <property type="entry name" value="Rib_uL2_dom2"/>
</dbReference>
<dbReference type="InterPro" id="IPR001062">
    <property type="entry name" value="Transcrpt_antiterm_NusG"/>
</dbReference>
<dbReference type="InterPro" id="IPR047663">
    <property type="entry name" value="Transcription_antiterm_LoaP"/>
</dbReference>
<dbReference type="InterPro" id="IPR036735">
    <property type="entry name" value="NGN_dom_sf"/>
</dbReference>
<dbReference type="PANTHER" id="PTHR30265:SF4">
    <property type="entry name" value="KOW MOTIF FAMILY PROTEIN, EXPRESSED"/>
    <property type="match status" value="1"/>
</dbReference>
<dbReference type="InterPro" id="IPR008991">
    <property type="entry name" value="Translation_prot_SH3-like_sf"/>
</dbReference>
<name>A0ABT9U7F8_PAEHA</name>
<proteinExistence type="inferred from homology"/>